<evidence type="ECO:0000313" key="4">
    <source>
        <dbReference type="Proteomes" id="UP000701680"/>
    </source>
</evidence>
<dbReference type="PANTHER" id="PTHR43481">
    <property type="entry name" value="FRUCTOSE-1-PHOSPHATE PHOSPHATASE"/>
    <property type="match status" value="1"/>
</dbReference>
<dbReference type="SFLD" id="SFLDG01129">
    <property type="entry name" value="C1.5:_HAD__Beta-PGM__Phosphata"/>
    <property type="match status" value="1"/>
</dbReference>
<dbReference type="AlphaFoldDB" id="A0A850HJZ2"/>
<dbReference type="RefSeq" id="WP_101694925.1">
    <property type="nucleotide sequence ID" value="NZ_JAAITX010000003.1"/>
</dbReference>
<dbReference type="PRINTS" id="PR00413">
    <property type="entry name" value="HADHALOGNASE"/>
</dbReference>
<accession>A0A850HJZ2</accession>
<dbReference type="NCBIfam" id="TIGR01509">
    <property type="entry name" value="HAD-SF-IA-v3"/>
    <property type="match status" value="1"/>
</dbReference>
<proteinExistence type="predicted"/>
<dbReference type="SFLD" id="SFLDS00003">
    <property type="entry name" value="Haloacid_Dehalogenase"/>
    <property type="match status" value="1"/>
</dbReference>
<reference evidence="3 4" key="1">
    <citation type="journal article" date="2020" name="Cell Host Microbe">
        <title>Functional and Genomic Variation between Human-Derived Isolates of Lachnospiraceae Reveals Inter- and Intra-Species Diversity.</title>
        <authorList>
            <person name="Sorbara M.T."/>
            <person name="Littmann E.R."/>
            <person name="Fontana E."/>
            <person name="Moody T.U."/>
            <person name="Kohout C.E."/>
            <person name="Gjonbalaj M."/>
            <person name="Eaton V."/>
            <person name="Seok R."/>
            <person name="Leiner I.M."/>
            <person name="Pamer E.G."/>
        </authorList>
    </citation>
    <scope>NUCLEOTIDE SEQUENCE [LARGE SCALE GENOMIC DNA]</scope>
    <source>
        <strain evidence="2 3">MSK.17.11</strain>
        <strain evidence="1 4">MSK.17.38</strain>
    </source>
</reference>
<comment type="caution">
    <text evidence="2">The sequence shown here is derived from an EMBL/GenBank/DDBJ whole genome shotgun (WGS) entry which is preliminary data.</text>
</comment>
<dbReference type="EMBL" id="JAAITX010000003">
    <property type="protein sequence ID" value="NVH58249.1"/>
    <property type="molecule type" value="Genomic_DNA"/>
</dbReference>
<reference evidence="2" key="2">
    <citation type="submission" date="2020-02" db="EMBL/GenBank/DDBJ databases">
        <authorList>
            <person name="Littmann E."/>
            <person name="Sorbara M."/>
        </authorList>
    </citation>
    <scope>NUCLEOTIDE SEQUENCE</scope>
    <source>
        <strain evidence="2">MSK.17.11</strain>
        <strain evidence="1">MSK.17.38</strain>
    </source>
</reference>
<organism evidence="2 3">
    <name type="scientific">Dorea phocaeensis</name>
    <dbReference type="NCBI Taxonomy" id="2040291"/>
    <lineage>
        <taxon>Bacteria</taxon>
        <taxon>Bacillati</taxon>
        <taxon>Bacillota</taxon>
        <taxon>Clostridia</taxon>
        <taxon>Lachnospirales</taxon>
        <taxon>Lachnospiraceae</taxon>
        <taxon>Dorea</taxon>
    </lineage>
</organism>
<dbReference type="OrthoDB" id="9797743at2"/>
<dbReference type="InterPro" id="IPR023198">
    <property type="entry name" value="PGP-like_dom2"/>
</dbReference>
<evidence type="ECO:0000313" key="1">
    <source>
        <dbReference type="EMBL" id="NSK14475.1"/>
    </source>
</evidence>
<dbReference type="SUPFAM" id="SSF56784">
    <property type="entry name" value="HAD-like"/>
    <property type="match status" value="1"/>
</dbReference>
<dbReference type="InterPro" id="IPR041492">
    <property type="entry name" value="HAD_2"/>
</dbReference>
<dbReference type="EMBL" id="JAAIUO010000003">
    <property type="protein sequence ID" value="NSK14475.1"/>
    <property type="molecule type" value="Genomic_DNA"/>
</dbReference>
<dbReference type="Gene3D" id="1.10.150.240">
    <property type="entry name" value="Putative phosphatase, domain 2"/>
    <property type="match status" value="1"/>
</dbReference>
<dbReference type="Proteomes" id="UP000701680">
    <property type="component" value="Unassembled WGS sequence"/>
</dbReference>
<dbReference type="PANTHER" id="PTHR43481:SF4">
    <property type="entry name" value="GLYCEROL-1-PHOSPHATE PHOSPHOHYDROLASE 1-RELATED"/>
    <property type="match status" value="1"/>
</dbReference>
<dbReference type="CDD" id="cd07505">
    <property type="entry name" value="HAD_BPGM-like"/>
    <property type="match status" value="1"/>
</dbReference>
<keyword evidence="3" id="KW-1185">Reference proteome</keyword>
<sequence length="223" mass="25189">MTGRLEQIEAIIFDMDGLLFDSERIVQRSWNDVGERLGFSYVGNHIYRTLGMNRAGRLAYFTEAIGAEFPFEEFCVQTRKRFYEIVEAEGLPMKPGVKELLWCGKDKGYRMAVATSSSKDYAYGNLKNAGIDGFFDGFVYGDMVQHAKPDPEIYQRACKTVESDPKRSLALEDAPAGIRSAYGAGLIPIVVPDLVEPDEEIRKLAYRRCDSLFDVIELLEKRG</sequence>
<dbReference type="SFLD" id="SFLDG01135">
    <property type="entry name" value="C1.5.6:_HAD__Beta-PGM__Phospha"/>
    <property type="match status" value="1"/>
</dbReference>
<evidence type="ECO:0000313" key="3">
    <source>
        <dbReference type="Proteomes" id="UP000528555"/>
    </source>
</evidence>
<gene>
    <name evidence="2" type="ORF">G5A66_06225</name>
    <name evidence="1" type="ORF">G5A75_06245</name>
</gene>
<dbReference type="Pfam" id="PF13419">
    <property type="entry name" value="HAD_2"/>
    <property type="match status" value="1"/>
</dbReference>
<dbReference type="GO" id="GO:0050308">
    <property type="term" value="F:sugar-phosphatase activity"/>
    <property type="evidence" value="ECO:0007669"/>
    <property type="project" value="TreeGrafter"/>
</dbReference>
<protein>
    <submittedName>
        <fullName evidence="2">HAD family phosphatase</fullName>
    </submittedName>
</protein>
<dbReference type="InterPro" id="IPR006439">
    <property type="entry name" value="HAD-SF_hydro_IA"/>
</dbReference>
<dbReference type="Gene3D" id="3.40.50.1000">
    <property type="entry name" value="HAD superfamily/HAD-like"/>
    <property type="match status" value="1"/>
</dbReference>
<dbReference type="Proteomes" id="UP000528555">
    <property type="component" value="Unassembled WGS sequence"/>
</dbReference>
<name>A0A850HJZ2_9FIRM</name>
<evidence type="ECO:0000313" key="2">
    <source>
        <dbReference type="EMBL" id="NVH58249.1"/>
    </source>
</evidence>
<dbReference type="InterPro" id="IPR051806">
    <property type="entry name" value="HAD-like_SPP"/>
</dbReference>
<dbReference type="InterPro" id="IPR023214">
    <property type="entry name" value="HAD_sf"/>
</dbReference>
<dbReference type="InterPro" id="IPR036412">
    <property type="entry name" value="HAD-like_sf"/>
</dbReference>